<evidence type="ECO:0000313" key="2">
    <source>
        <dbReference type="Proteomes" id="UP000193240"/>
    </source>
</evidence>
<evidence type="ECO:0000313" key="1">
    <source>
        <dbReference type="EMBL" id="OSS48013.1"/>
    </source>
</evidence>
<gene>
    <name evidence="1" type="ORF">B5807_06720</name>
</gene>
<dbReference type="InParanoid" id="A0A1Y2LVZ2"/>
<dbReference type="Proteomes" id="UP000193240">
    <property type="component" value="Unassembled WGS sequence"/>
</dbReference>
<dbReference type="EMBL" id="KZ107847">
    <property type="protein sequence ID" value="OSS48013.1"/>
    <property type="molecule type" value="Genomic_DNA"/>
</dbReference>
<reference evidence="1 2" key="1">
    <citation type="journal article" date="2017" name="Genome Announc.">
        <title>Genome sequence of the saprophytic ascomycete Epicoccum nigrum ICMP 19927 strain isolated from New Zealand.</title>
        <authorList>
            <person name="Fokin M."/>
            <person name="Fleetwood D."/>
            <person name="Weir B.S."/>
            <person name="Villas-Boas S.G."/>
        </authorList>
    </citation>
    <scope>NUCLEOTIDE SEQUENCE [LARGE SCALE GENOMIC DNA]</scope>
    <source>
        <strain evidence="1 2">ICMP 19927</strain>
    </source>
</reference>
<organism evidence="1 2">
    <name type="scientific">Epicoccum nigrum</name>
    <name type="common">Soil fungus</name>
    <name type="synonym">Epicoccum purpurascens</name>
    <dbReference type="NCBI Taxonomy" id="105696"/>
    <lineage>
        <taxon>Eukaryota</taxon>
        <taxon>Fungi</taxon>
        <taxon>Dikarya</taxon>
        <taxon>Ascomycota</taxon>
        <taxon>Pezizomycotina</taxon>
        <taxon>Dothideomycetes</taxon>
        <taxon>Pleosporomycetidae</taxon>
        <taxon>Pleosporales</taxon>
        <taxon>Pleosporineae</taxon>
        <taxon>Didymellaceae</taxon>
        <taxon>Epicoccum</taxon>
    </lineage>
</organism>
<keyword evidence="2" id="KW-1185">Reference proteome</keyword>
<accession>A0A1Y2LVZ2</accession>
<protein>
    <submittedName>
        <fullName evidence="1">Uncharacterized protein</fullName>
    </submittedName>
</protein>
<sequence>MHHLNERVRLSLEEDGDGDNFPHINWDVQEDPELRGADDETVRDGRFKTYVAQHPDHARIGGPRFEACVAVRQKDVDEVLSGPGPEVWTIDDTGCFWLIALEEEDGEQGVAFPQLFPRVFSLMQDLGWDLIHFGDDVFAQ</sequence>
<dbReference type="AlphaFoldDB" id="A0A1Y2LVZ2"/>
<name>A0A1Y2LVZ2_EPING</name>
<proteinExistence type="predicted"/>